<evidence type="ECO:0000313" key="2">
    <source>
        <dbReference type="Proteomes" id="UP000219167"/>
    </source>
</evidence>
<gene>
    <name evidence="1" type="ORF">SAMN05892877_1432</name>
</gene>
<keyword evidence="2" id="KW-1185">Reference proteome</keyword>
<proteinExistence type="predicted"/>
<dbReference type="OrthoDB" id="8410225at2"/>
<reference evidence="1 2" key="1">
    <citation type="submission" date="2017-08" db="EMBL/GenBank/DDBJ databases">
        <authorList>
            <person name="de Groot N.N."/>
        </authorList>
    </citation>
    <scope>NUCLEOTIDE SEQUENCE [LARGE SCALE GENOMIC DNA]</scope>
    <source>
        <strain evidence="1 2">JC85</strain>
    </source>
</reference>
<dbReference type="RefSeq" id="WP_097143348.1">
    <property type="nucleotide sequence ID" value="NZ_OBQD01000043.1"/>
</dbReference>
<sequence>MCEPTFEEWFFSFAGELARLSGELPDFDAAYDRYFPAYENGICGGTCARQVAGIGSAAVYADEWEDAE</sequence>
<accession>A0A285V2P0</accession>
<dbReference type="EMBL" id="OBQD01000043">
    <property type="protein sequence ID" value="SOC48207.1"/>
    <property type="molecule type" value="Genomic_DNA"/>
</dbReference>
<evidence type="ECO:0000313" key="1">
    <source>
        <dbReference type="EMBL" id="SOC48207.1"/>
    </source>
</evidence>
<dbReference type="Proteomes" id="UP000219167">
    <property type="component" value="Unassembled WGS sequence"/>
</dbReference>
<protein>
    <submittedName>
        <fullName evidence="1">Uncharacterized protein</fullName>
    </submittedName>
</protein>
<name>A0A285V2P0_9HYPH</name>
<organism evidence="1 2">
    <name type="scientific">Rhizobium subbaraonis</name>
    <dbReference type="NCBI Taxonomy" id="908946"/>
    <lineage>
        <taxon>Bacteria</taxon>
        <taxon>Pseudomonadati</taxon>
        <taxon>Pseudomonadota</taxon>
        <taxon>Alphaproteobacteria</taxon>
        <taxon>Hyphomicrobiales</taxon>
        <taxon>Rhizobiaceae</taxon>
        <taxon>Rhizobium/Agrobacterium group</taxon>
        <taxon>Rhizobium</taxon>
    </lineage>
</organism>
<dbReference type="AlphaFoldDB" id="A0A285V2P0"/>